<reference evidence="1" key="1">
    <citation type="submission" date="2021-03" db="EMBL/GenBank/DDBJ databases">
        <authorList>
            <consortium name="DOE Joint Genome Institute"/>
            <person name="Ahrendt S."/>
            <person name="Looney B.P."/>
            <person name="Miyauchi S."/>
            <person name="Morin E."/>
            <person name="Drula E."/>
            <person name="Courty P.E."/>
            <person name="Chicoki N."/>
            <person name="Fauchery L."/>
            <person name="Kohler A."/>
            <person name="Kuo A."/>
            <person name="Labutti K."/>
            <person name="Pangilinan J."/>
            <person name="Lipzen A."/>
            <person name="Riley R."/>
            <person name="Andreopoulos W."/>
            <person name="He G."/>
            <person name="Johnson J."/>
            <person name="Barry K.W."/>
            <person name="Grigoriev I.V."/>
            <person name="Nagy L."/>
            <person name="Hibbett D."/>
            <person name="Henrissat B."/>
            <person name="Matheny P.B."/>
            <person name="Labbe J."/>
            <person name="Martin F."/>
        </authorList>
    </citation>
    <scope>NUCLEOTIDE SEQUENCE</scope>
    <source>
        <strain evidence="1">HHB10654</strain>
    </source>
</reference>
<keyword evidence="2" id="KW-1185">Reference proteome</keyword>
<feature type="non-terminal residue" evidence="1">
    <location>
        <position position="1"/>
    </location>
</feature>
<protein>
    <submittedName>
        <fullName evidence="1">Heavy metal translocatin</fullName>
    </submittedName>
</protein>
<dbReference type="EMBL" id="MU277268">
    <property type="protein sequence ID" value="KAI0056236.1"/>
    <property type="molecule type" value="Genomic_DNA"/>
</dbReference>
<organism evidence="1 2">
    <name type="scientific">Artomyces pyxidatus</name>
    <dbReference type="NCBI Taxonomy" id="48021"/>
    <lineage>
        <taxon>Eukaryota</taxon>
        <taxon>Fungi</taxon>
        <taxon>Dikarya</taxon>
        <taxon>Basidiomycota</taxon>
        <taxon>Agaricomycotina</taxon>
        <taxon>Agaricomycetes</taxon>
        <taxon>Russulales</taxon>
        <taxon>Auriscalpiaceae</taxon>
        <taxon>Artomyces</taxon>
    </lineage>
</organism>
<proteinExistence type="predicted"/>
<sequence length="809" mass="84703">LLLSVRGMDCPSCASKLTRALLTLPSISDVKVNMFTNTATLRYTEGLAFPPDIARRATTLTGFTCAVLEEQARGERNRTMRIAVSSDDGSWEKGLPSGASVRRATRERTQTILELEYDADVVQPRAVLASLSPWGGTFLPSPKPTASAQAAKELHTLLLRTAVSAALCIPVLVLAWAPLPAHPRAYGGCSLALTTLIQVYAGAPIYSSALRALFLQRLLDMDALVALSSGTAYAFSVAAYAAQLADAPFSTSFFETPALLLTLVTLGRLISALARRRATAALDGVRGLQAESVEFVDVRTGTVVVLAAELVHRKDVLRVGAGCVVPTDGVVTSGASFVDEASITGESAPVEKGVGARLTAGTLNVSAVLDMRVERVPADNTIADIGRLVAQVQDSRLRVQDLADRVAGWLAPFILVAAAVVFAVWVAVGVCVRGEGARVAGIAALRYAIAVLVVSCPCALVLCVPMVVVISAAVAAKEGVLFKSATAVQHVGGAEIAVFDKTGTLTTGKLTVVESHIEDDASLSVILGLVSGSQHPVAQALAKHLASNLAGTEAVILSDWKSIPGQGIEARHGNVRVRGGSPSWLGNEDHPTLRAMRERALTLFAVTAGHHLVAAFGLSDTVRPSARDAITLLRRQGCDVYIVSGDTQPSVDALASALDVSRDHAIGGCLPDGKLERVRRLQGQRKDATVLFIGDGTNDCLALAQADVGVSLSSGTDVALSAADVVVLDLDGGADLARALRVVSDVSRGAVRRIKANFAWAVVYNVLAVLLAAGVFVHVRIAPEYAGLGEVVSVVPVVLIAWSMWVLRK</sequence>
<dbReference type="Proteomes" id="UP000814140">
    <property type="component" value="Unassembled WGS sequence"/>
</dbReference>
<reference evidence="1" key="2">
    <citation type="journal article" date="2022" name="New Phytol.">
        <title>Evolutionary transition to the ectomycorrhizal habit in the genomes of a hyperdiverse lineage of mushroom-forming fungi.</title>
        <authorList>
            <person name="Looney B."/>
            <person name="Miyauchi S."/>
            <person name="Morin E."/>
            <person name="Drula E."/>
            <person name="Courty P.E."/>
            <person name="Kohler A."/>
            <person name="Kuo A."/>
            <person name="LaButti K."/>
            <person name="Pangilinan J."/>
            <person name="Lipzen A."/>
            <person name="Riley R."/>
            <person name="Andreopoulos W."/>
            <person name="He G."/>
            <person name="Johnson J."/>
            <person name="Nolan M."/>
            <person name="Tritt A."/>
            <person name="Barry K.W."/>
            <person name="Grigoriev I.V."/>
            <person name="Nagy L.G."/>
            <person name="Hibbett D."/>
            <person name="Henrissat B."/>
            <person name="Matheny P.B."/>
            <person name="Labbe J."/>
            <person name="Martin F.M."/>
        </authorList>
    </citation>
    <scope>NUCLEOTIDE SEQUENCE</scope>
    <source>
        <strain evidence="1">HHB10654</strain>
    </source>
</reference>
<gene>
    <name evidence="1" type="ORF">BV25DRAFT_1814383</name>
</gene>
<name>A0ACB8SKC3_9AGAM</name>
<evidence type="ECO:0000313" key="1">
    <source>
        <dbReference type="EMBL" id="KAI0056236.1"/>
    </source>
</evidence>
<comment type="caution">
    <text evidence="1">The sequence shown here is derived from an EMBL/GenBank/DDBJ whole genome shotgun (WGS) entry which is preliminary data.</text>
</comment>
<evidence type="ECO:0000313" key="2">
    <source>
        <dbReference type="Proteomes" id="UP000814140"/>
    </source>
</evidence>
<accession>A0ACB8SKC3</accession>